<accession>A0A366LJ61</accession>
<protein>
    <recommendedName>
        <fullName evidence="5">WD40 repeat protein</fullName>
    </recommendedName>
</protein>
<dbReference type="InterPro" id="IPR015943">
    <property type="entry name" value="WD40/YVTN_repeat-like_dom_sf"/>
</dbReference>
<evidence type="ECO:0000313" key="4">
    <source>
        <dbReference type="Proteomes" id="UP000253303"/>
    </source>
</evidence>
<evidence type="ECO:0000313" key="3">
    <source>
        <dbReference type="EMBL" id="RBQ13928.1"/>
    </source>
</evidence>
<feature type="repeat" description="WD" evidence="1">
    <location>
        <begin position="34"/>
        <end position="58"/>
    </location>
</feature>
<dbReference type="Gene3D" id="2.130.10.10">
    <property type="entry name" value="YVTN repeat-like/Quinoprotein amine dehydrogenase"/>
    <property type="match status" value="1"/>
</dbReference>
<dbReference type="SUPFAM" id="SSF50969">
    <property type="entry name" value="YVTN repeat-like/Quinoprotein amine dehydrogenase"/>
    <property type="match status" value="1"/>
</dbReference>
<proteinExistence type="predicted"/>
<dbReference type="PROSITE" id="PS50082">
    <property type="entry name" value="WD_REPEATS_2"/>
    <property type="match status" value="1"/>
</dbReference>
<name>A0A366LJ61_9ACTN</name>
<dbReference type="EMBL" id="QMEY01000042">
    <property type="protein sequence ID" value="RBQ13928.1"/>
    <property type="molecule type" value="Genomic_DNA"/>
</dbReference>
<comment type="caution">
    <text evidence="3">The sequence shown here is derived from an EMBL/GenBank/DDBJ whole genome shotgun (WGS) entry which is preliminary data.</text>
</comment>
<evidence type="ECO:0000256" key="1">
    <source>
        <dbReference type="PROSITE-ProRule" id="PRU00221"/>
    </source>
</evidence>
<sequence length="165" mass="18212">MPGSLRPSWHDDTVIDNLVHGRYKRPRVRGGPSALAFRPDGKELAVGGGSGRVQLWDVTDPHRPIWRAETPAANLTDITLLPYDSGGRTLYLADNAYVVRWDTGSATVPMTMGTVFRQYVWRIAVSRSSATMARVAPRAGPLDRTRVPSRAAGSMRTPGRRSCRR</sequence>
<organism evidence="3 4">
    <name type="scientific">Spongiactinospora rosea</name>
    <dbReference type="NCBI Taxonomy" id="2248750"/>
    <lineage>
        <taxon>Bacteria</taxon>
        <taxon>Bacillati</taxon>
        <taxon>Actinomycetota</taxon>
        <taxon>Actinomycetes</taxon>
        <taxon>Streptosporangiales</taxon>
        <taxon>Streptosporangiaceae</taxon>
        <taxon>Spongiactinospora</taxon>
    </lineage>
</organism>
<dbReference type="AlphaFoldDB" id="A0A366LJ61"/>
<feature type="region of interest" description="Disordered" evidence="2">
    <location>
        <begin position="138"/>
        <end position="165"/>
    </location>
</feature>
<reference evidence="3 4" key="1">
    <citation type="submission" date="2018-06" db="EMBL/GenBank/DDBJ databases">
        <title>Sphaerisporangium craniellae sp. nov., isolated from a marine sponge in the South China Sea.</title>
        <authorList>
            <person name="Li L."/>
        </authorList>
    </citation>
    <scope>NUCLEOTIDE SEQUENCE [LARGE SCALE GENOMIC DNA]</scope>
    <source>
        <strain evidence="3 4">LHW63015</strain>
    </source>
</reference>
<keyword evidence="4" id="KW-1185">Reference proteome</keyword>
<evidence type="ECO:0000256" key="2">
    <source>
        <dbReference type="SAM" id="MobiDB-lite"/>
    </source>
</evidence>
<gene>
    <name evidence="3" type="ORF">DP939_43345</name>
</gene>
<keyword evidence="1" id="KW-0853">WD repeat</keyword>
<evidence type="ECO:0008006" key="5">
    <source>
        <dbReference type="Google" id="ProtNLM"/>
    </source>
</evidence>
<dbReference type="Proteomes" id="UP000253303">
    <property type="component" value="Unassembled WGS sequence"/>
</dbReference>
<dbReference type="InterPro" id="IPR001680">
    <property type="entry name" value="WD40_rpt"/>
</dbReference>
<dbReference type="InterPro" id="IPR011044">
    <property type="entry name" value="Quino_amine_DH_bsu"/>
</dbReference>